<dbReference type="HAMAP" id="MF_00902">
    <property type="entry name" value="TatC"/>
    <property type="match status" value="1"/>
</dbReference>
<evidence type="ECO:0000256" key="5">
    <source>
        <dbReference type="HAMAP-Rule" id="MF_00902"/>
    </source>
</evidence>
<dbReference type="GO" id="GO:0009977">
    <property type="term" value="F:proton motive force dependent protein transmembrane transporter activity"/>
    <property type="evidence" value="ECO:0007669"/>
    <property type="project" value="TreeGrafter"/>
</dbReference>
<sequence>MAKKSINDMSFLDHLEDLRWHLIRATFGILIAGTGAFLMSDFIFETIIFGPKKMSFPTYQYLCQISQFIGIETTFCLDEFPFRIQNRTMAGQFSAHIWTSIYAGLIIAFPYVVYQFWKFISPGLQPNERKHSRGFIFVTSMLFFIGVLFGYYIVTPLSINFLGTYTVSSEISNEIDLSSYIALVRSSSLASGLVFELPIVIYFLTKIGLVTPQILKKYRKFALVIVLIISAIITPPDIASQVIVAIPILLLYQISIYISKIVVRNQERQAKRDLKKK</sequence>
<evidence type="ECO:0000256" key="3">
    <source>
        <dbReference type="ARBA" id="ARBA00022989"/>
    </source>
</evidence>
<dbReference type="NCBIfam" id="TIGR00945">
    <property type="entry name" value="tatC"/>
    <property type="match status" value="1"/>
</dbReference>
<keyword evidence="2 5" id="KW-0812">Transmembrane</keyword>
<evidence type="ECO:0000256" key="4">
    <source>
        <dbReference type="ARBA" id="ARBA00023136"/>
    </source>
</evidence>
<keyword evidence="5" id="KW-1003">Cell membrane</keyword>
<comment type="similarity">
    <text evidence="5">Belongs to the TatC family.</text>
</comment>
<comment type="subcellular location">
    <subcellularLocation>
        <location evidence="5">Cell membrane</location>
        <topology evidence="5">Multi-pass membrane protein</topology>
    </subcellularLocation>
    <subcellularLocation>
        <location evidence="1">Membrane</location>
        <topology evidence="1">Multi-pass membrane protein</topology>
    </subcellularLocation>
</comment>
<organism evidence="6 7">
    <name type="scientific">Bizionia myxarmorum</name>
    <dbReference type="NCBI Taxonomy" id="291186"/>
    <lineage>
        <taxon>Bacteria</taxon>
        <taxon>Pseudomonadati</taxon>
        <taxon>Bacteroidota</taxon>
        <taxon>Flavobacteriia</taxon>
        <taxon>Flavobacteriales</taxon>
        <taxon>Flavobacteriaceae</taxon>
        <taxon>Bizionia</taxon>
    </lineage>
</organism>
<dbReference type="PANTHER" id="PTHR30371:SF0">
    <property type="entry name" value="SEC-INDEPENDENT PROTEIN TRANSLOCASE PROTEIN TATC, CHLOROPLASTIC-RELATED"/>
    <property type="match status" value="1"/>
</dbReference>
<feature type="transmembrane region" description="Helical" evidence="5">
    <location>
        <begin position="244"/>
        <end position="263"/>
    </location>
</feature>
<keyword evidence="3 5" id="KW-1133">Transmembrane helix</keyword>
<evidence type="ECO:0000313" key="7">
    <source>
        <dbReference type="Proteomes" id="UP000323720"/>
    </source>
</evidence>
<proteinExistence type="inferred from homology"/>
<evidence type="ECO:0000256" key="2">
    <source>
        <dbReference type="ARBA" id="ARBA00022692"/>
    </source>
</evidence>
<comment type="caution">
    <text evidence="6">The sequence shown here is derived from an EMBL/GenBank/DDBJ whole genome shotgun (WGS) entry which is preliminary data.</text>
</comment>
<dbReference type="Pfam" id="PF00902">
    <property type="entry name" value="TatC"/>
    <property type="match status" value="1"/>
</dbReference>
<keyword evidence="7" id="KW-1185">Reference proteome</keyword>
<evidence type="ECO:0000313" key="6">
    <source>
        <dbReference type="EMBL" id="TYB77019.1"/>
    </source>
</evidence>
<evidence type="ECO:0000256" key="1">
    <source>
        <dbReference type="ARBA" id="ARBA00004141"/>
    </source>
</evidence>
<feature type="transmembrane region" description="Helical" evidence="5">
    <location>
        <begin position="21"/>
        <end position="44"/>
    </location>
</feature>
<reference evidence="6 7" key="1">
    <citation type="submission" date="2019-08" db="EMBL/GenBank/DDBJ databases">
        <title>Genomes of Antarctic Bizionia species.</title>
        <authorList>
            <person name="Bowman J.P."/>
        </authorList>
    </citation>
    <scope>NUCLEOTIDE SEQUENCE [LARGE SCALE GENOMIC DNA]</scope>
    <source>
        <strain evidence="6 7">ADA-4</strain>
    </source>
</reference>
<feature type="transmembrane region" description="Helical" evidence="5">
    <location>
        <begin position="135"/>
        <end position="154"/>
    </location>
</feature>
<feature type="transmembrane region" description="Helical" evidence="5">
    <location>
        <begin position="95"/>
        <end position="114"/>
    </location>
</feature>
<keyword evidence="5" id="KW-0653">Protein transport</keyword>
<dbReference type="GO" id="GO:0043953">
    <property type="term" value="P:protein transport by the Tat complex"/>
    <property type="evidence" value="ECO:0007669"/>
    <property type="project" value="UniProtKB-UniRule"/>
</dbReference>
<dbReference type="RefSeq" id="WP_148403897.1">
    <property type="nucleotide sequence ID" value="NZ_VSKK01000002.1"/>
</dbReference>
<name>A0A5D0R7F4_9FLAO</name>
<comment type="subunit">
    <text evidence="5">Forms a complex with TatA.</text>
</comment>
<feature type="transmembrane region" description="Helical" evidence="5">
    <location>
        <begin position="189"/>
        <end position="209"/>
    </location>
</feature>
<dbReference type="PRINTS" id="PR01840">
    <property type="entry name" value="TATCFAMILY"/>
</dbReference>
<dbReference type="OrthoDB" id="9777044at2"/>
<feature type="transmembrane region" description="Helical" evidence="5">
    <location>
        <begin position="221"/>
        <end position="238"/>
    </location>
</feature>
<keyword evidence="4 5" id="KW-0472">Membrane</keyword>
<dbReference type="PANTHER" id="PTHR30371">
    <property type="entry name" value="SEC-INDEPENDENT PROTEIN TRANSLOCASE PROTEIN TATC"/>
    <property type="match status" value="1"/>
</dbReference>
<protein>
    <recommendedName>
        <fullName evidence="5">Sec-independent protein translocase protein TatC</fullName>
    </recommendedName>
</protein>
<dbReference type="Proteomes" id="UP000323720">
    <property type="component" value="Unassembled WGS sequence"/>
</dbReference>
<dbReference type="AlphaFoldDB" id="A0A5D0R7F4"/>
<dbReference type="GO" id="GO:0033281">
    <property type="term" value="C:TAT protein transport complex"/>
    <property type="evidence" value="ECO:0007669"/>
    <property type="project" value="UniProtKB-UniRule"/>
</dbReference>
<keyword evidence="5" id="KW-0811">Translocation</keyword>
<accession>A0A5D0R7F4</accession>
<gene>
    <name evidence="5 6" type="primary">tatC</name>
    <name evidence="6" type="ORF">ES674_09985</name>
</gene>
<comment type="function">
    <text evidence="5">Part of the twin-arginine translocation (Tat) system that transports large folded proteins containing a characteristic twin-arginine motif in their signal peptide across membranes.</text>
</comment>
<keyword evidence="5" id="KW-0813">Transport</keyword>
<dbReference type="EMBL" id="VSKK01000002">
    <property type="protein sequence ID" value="TYB77019.1"/>
    <property type="molecule type" value="Genomic_DNA"/>
</dbReference>
<dbReference type="GO" id="GO:0065002">
    <property type="term" value="P:intracellular protein transmembrane transport"/>
    <property type="evidence" value="ECO:0007669"/>
    <property type="project" value="TreeGrafter"/>
</dbReference>
<dbReference type="InterPro" id="IPR002033">
    <property type="entry name" value="TatC"/>
</dbReference>